<feature type="compositionally biased region" description="Acidic residues" evidence="1">
    <location>
        <begin position="258"/>
        <end position="267"/>
    </location>
</feature>
<evidence type="ECO:0000256" key="1">
    <source>
        <dbReference type="SAM" id="MobiDB-lite"/>
    </source>
</evidence>
<feature type="compositionally biased region" description="Low complexity" evidence="1">
    <location>
        <begin position="1288"/>
        <end position="1303"/>
    </location>
</feature>
<evidence type="ECO:0000313" key="2">
    <source>
        <dbReference type="EMBL" id="GFR91984.1"/>
    </source>
</evidence>
<feature type="region of interest" description="Disordered" evidence="1">
    <location>
        <begin position="98"/>
        <end position="126"/>
    </location>
</feature>
<feature type="region of interest" description="Disordered" evidence="1">
    <location>
        <begin position="988"/>
        <end position="1061"/>
    </location>
</feature>
<comment type="caution">
    <text evidence="2">The sequence shown here is derived from an EMBL/GenBank/DDBJ whole genome shotgun (WGS) entry which is preliminary data.</text>
</comment>
<feature type="compositionally biased region" description="Polar residues" evidence="1">
    <location>
        <begin position="524"/>
        <end position="535"/>
    </location>
</feature>
<organism evidence="2 3">
    <name type="scientific">Elysia marginata</name>
    <dbReference type="NCBI Taxonomy" id="1093978"/>
    <lineage>
        <taxon>Eukaryota</taxon>
        <taxon>Metazoa</taxon>
        <taxon>Spiralia</taxon>
        <taxon>Lophotrochozoa</taxon>
        <taxon>Mollusca</taxon>
        <taxon>Gastropoda</taxon>
        <taxon>Heterobranchia</taxon>
        <taxon>Euthyneura</taxon>
        <taxon>Panpulmonata</taxon>
        <taxon>Sacoglossa</taxon>
        <taxon>Placobranchoidea</taxon>
        <taxon>Plakobranchidae</taxon>
        <taxon>Elysia</taxon>
    </lineage>
</organism>
<proteinExistence type="predicted"/>
<evidence type="ECO:0000313" key="3">
    <source>
        <dbReference type="Proteomes" id="UP000762676"/>
    </source>
</evidence>
<feature type="compositionally biased region" description="Polar residues" evidence="1">
    <location>
        <begin position="1036"/>
        <end position="1054"/>
    </location>
</feature>
<feature type="compositionally biased region" description="Polar residues" evidence="1">
    <location>
        <begin position="544"/>
        <end position="560"/>
    </location>
</feature>
<feature type="region of interest" description="Disordered" evidence="1">
    <location>
        <begin position="1217"/>
        <end position="1374"/>
    </location>
</feature>
<accession>A0AAV4H2P8</accession>
<feature type="compositionally biased region" description="Acidic residues" evidence="1">
    <location>
        <begin position="771"/>
        <end position="780"/>
    </location>
</feature>
<feature type="compositionally biased region" description="Polar residues" evidence="1">
    <location>
        <begin position="339"/>
        <end position="356"/>
    </location>
</feature>
<feature type="compositionally biased region" description="Low complexity" evidence="1">
    <location>
        <begin position="236"/>
        <end position="251"/>
    </location>
</feature>
<feature type="region of interest" description="Disordered" evidence="1">
    <location>
        <begin position="760"/>
        <end position="836"/>
    </location>
</feature>
<feature type="compositionally biased region" description="Basic and acidic residues" evidence="1">
    <location>
        <begin position="441"/>
        <end position="481"/>
    </location>
</feature>
<feature type="region of interest" description="Disordered" evidence="1">
    <location>
        <begin position="942"/>
        <end position="967"/>
    </location>
</feature>
<gene>
    <name evidence="2" type="ORF">ElyMa_004341500</name>
</gene>
<feature type="compositionally biased region" description="Basic and acidic residues" evidence="1">
    <location>
        <begin position="291"/>
        <end position="310"/>
    </location>
</feature>
<dbReference type="EMBL" id="BMAT01008756">
    <property type="protein sequence ID" value="GFR91984.1"/>
    <property type="molecule type" value="Genomic_DNA"/>
</dbReference>
<dbReference type="Proteomes" id="UP000762676">
    <property type="component" value="Unassembled WGS sequence"/>
</dbReference>
<feature type="compositionally biased region" description="Basic and acidic residues" evidence="1">
    <location>
        <begin position="365"/>
        <end position="377"/>
    </location>
</feature>
<feature type="compositionally biased region" description="Basic and acidic residues" evidence="1">
    <location>
        <begin position="653"/>
        <end position="662"/>
    </location>
</feature>
<feature type="region of interest" description="Disordered" evidence="1">
    <location>
        <begin position="1403"/>
        <end position="1438"/>
    </location>
</feature>
<feature type="region of interest" description="Disordered" evidence="1">
    <location>
        <begin position="509"/>
        <end position="601"/>
    </location>
</feature>
<feature type="compositionally biased region" description="Polar residues" evidence="1">
    <location>
        <begin position="694"/>
        <end position="709"/>
    </location>
</feature>
<feature type="compositionally biased region" description="Basic and acidic residues" evidence="1">
    <location>
        <begin position="213"/>
        <end position="226"/>
    </location>
</feature>
<keyword evidence="3" id="KW-1185">Reference proteome</keyword>
<feature type="region of interest" description="Disordered" evidence="1">
    <location>
        <begin position="176"/>
        <end position="481"/>
    </location>
</feature>
<name>A0AAV4H2P8_9GAST</name>
<sequence length="1622" mass="177884">MLDDSLTSACFLNNMGDLVVGFQKQVFFIDHSKVCPQLITPESDVDTFDKESFICEDPAVMYEGVSPNPDPVTLNNYLVPFDIEFSKDFLEGRVKLEPEAVKEEESDDESAHSQAPTEIYLSPTPTPRRRLSLIDLTLGSGVTHYELLNHMTKTMEHLTEKEQADAAQLVFELKQEEENQEANRRRRRLARMRGSVDKTDAGKTAAACDTVTDGDKDGAKASEEQTKAFFSFPQFGKSPGPTPRSTPSGTPEVMSEAGESEPEEDIPTGEAAAMNMVTMQVNKADEEQEDEISKFLAAEKEKEKESEDVKMMSPRPKRKFGFSSVTVDAKTLMKDGKKTSSSAGNKKSGLDISSPSKAGDSDSDTGEKKGKRSERGSKKMVQASQRKTPKHRKPEKEIQDALEPPPTQMQALEQKEQHKTATVNDDFSDEDSTDLLSKRTKTLEGKRRPLTEFQEPTKIDKDVKRKKSQVDEKDTVDGRDAKVKVAAQNLKEPSLKNEVRVEETLLPEVTETVLASSKPGSAKSRLSSAKYSSDQGAALEDGGSQVSSQKVIRQSQTSPSIIGERSVEVKSDVGTKSGVVESFEQDGRKSVLSTEGSEDSKTAFRLSLLTKEPCVEETVTDDVLEVPASSVEKAKEHPAQVLDLEVNKTESFVRDCHRDSMDGKQGGQLESSKKPPSLKLKRTHLKPSSDVKSRSAQGIRGSQSKTSLVPGSRTKHSKPKADLNPEDMLSAYFEKQKAKEISRTTPHVLSINEAEELLKAVGRKKPPSPILEDEGAEEEEKNQTEIARNNRPSLDWTSGKVLGSRSSTTPSIPDTLSKLDFAGGRTASPDSSTIRATTPSVSIIENESVWSASSPAPSIGRGFSSPLPTLAEIPLASSPIPAPKLIIEGGADHRTNVDLNSSHTEQTDEDKAEVLQKNLGVNERGGHLSTISVSSISMVAESAATSSQKPDEQISRETSSLQSREDIHQFNVTNLQIDLNEARTETGQNANFEAGDEGVSISSSEDEGNEEEKRFDRKHKHKTVPSPVEKVDIVRRQSSSELSLSTNVQSSVANTIPEEDENLEANSQDLDDPLNMQCGFDDVISSNQVYDDAFRDRKDLSDVESSERTWDSDFDASYLGSVGELSSSLPASDEDSKANSRGGGSASSSSNTEQLMKVRIRKKQLSHHRQRRPDRALQQQQTPSPRDPSIALRRVLSQNDALTVQRNAQIGRARFERKRIKSAAEDGGGEPGAEKKEHISQCVLCAAEGSGQHAEHSKSKYPAAVGHASTEKEKRRISFKDEAKHSSSKPSPRLPRSGRSSVSLQSPREIGSRRSSLTQPSPREKASRRSTVTQPSLGGSDARRVSLDYRSPSGKKGSRQRTEDEGRLSKTPDISSKDQCWICSFPKTSSYFTSGNHPTVAPIVSSDHRPSATPEAASTRDRTTPTSIETPELSGYVRPPSQILSDAVFASPRESEAFREGLESVSEMRSTAPDFDGVGTPDSAWMDQDIISVSRQHVRSADQHLASSDLEETSDFHGGQSGLGMMSQDGRHTALDDVIPEVKVRSRPNTSVEDRALQKPELQNALTFFKQRPHTAQVRFKTELELIMELPKSHKVRAPALSLARMRTEYIIIIIIIVSRPG</sequence>
<reference evidence="2 3" key="1">
    <citation type="journal article" date="2021" name="Elife">
        <title>Chloroplast acquisition without the gene transfer in kleptoplastic sea slugs, Plakobranchus ocellatus.</title>
        <authorList>
            <person name="Maeda T."/>
            <person name="Takahashi S."/>
            <person name="Yoshida T."/>
            <person name="Shimamura S."/>
            <person name="Takaki Y."/>
            <person name="Nagai Y."/>
            <person name="Toyoda A."/>
            <person name="Suzuki Y."/>
            <person name="Arimoto A."/>
            <person name="Ishii H."/>
            <person name="Satoh N."/>
            <person name="Nishiyama T."/>
            <person name="Hasebe M."/>
            <person name="Maruyama T."/>
            <person name="Minagawa J."/>
            <person name="Obokata J."/>
            <person name="Shigenobu S."/>
        </authorList>
    </citation>
    <scope>NUCLEOTIDE SEQUENCE [LARGE SCALE GENOMIC DNA]</scope>
</reference>
<feature type="region of interest" description="Disordered" evidence="1">
    <location>
        <begin position="1125"/>
        <end position="1189"/>
    </location>
</feature>
<protein>
    <submittedName>
        <fullName evidence="2">WD repeat-containing protein 87</fullName>
    </submittedName>
</protein>
<feature type="compositionally biased region" description="Basic and acidic residues" evidence="1">
    <location>
        <begin position="1360"/>
        <end position="1370"/>
    </location>
</feature>
<feature type="compositionally biased region" description="Polar residues" evidence="1">
    <location>
        <begin position="804"/>
        <end position="814"/>
    </location>
</feature>
<feature type="compositionally biased region" description="Polar residues" evidence="1">
    <location>
        <begin position="784"/>
        <end position="796"/>
    </location>
</feature>
<feature type="compositionally biased region" description="Basic residues" evidence="1">
    <location>
        <begin position="1158"/>
        <end position="1172"/>
    </location>
</feature>
<feature type="region of interest" description="Disordered" evidence="1">
    <location>
        <begin position="653"/>
        <end position="726"/>
    </location>
</feature>
<feature type="compositionally biased region" description="Basic and acidic residues" evidence="1">
    <location>
        <begin position="1269"/>
        <end position="1285"/>
    </location>
</feature>